<reference evidence="3" key="1">
    <citation type="submission" date="2016-02" db="EMBL/GenBank/DDBJ databases">
        <title>Draft genome sequence of Microdochium bolleyi, a fungal endophyte of beachgrass.</title>
        <authorList>
            <consortium name="DOE Joint Genome Institute"/>
            <person name="David A.S."/>
            <person name="May G."/>
            <person name="Haridas S."/>
            <person name="Lim J."/>
            <person name="Wang M."/>
            <person name="Labutti K."/>
            <person name="Lipzen A."/>
            <person name="Barry K."/>
            <person name="Grigoriev I.V."/>
        </authorList>
    </citation>
    <scope>NUCLEOTIDE SEQUENCE [LARGE SCALE GENOMIC DNA]</scope>
    <source>
        <strain evidence="3">J235TASD1</strain>
    </source>
</reference>
<evidence type="ECO:0000313" key="2">
    <source>
        <dbReference type="EMBL" id="KXJ89825.1"/>
    </source>
</evidence>
<protein>
    <submittedName>
        <fullName evidence="2">Uncharacterized protein</fullName>
    </submittedName>
</protein>
<sequence length="163" mass="17288">GFVASHRVRRNATHCRPSAHRRATRLARGGVRALPDVSGSTQAPPAAPASTPSAPPAAKAPAIQRIDRGHPLRVGSLVLPFLLLIAYSTLHEPRANLERLSRHAPQSLISKSATTQVPGTIDSARAVSSPAGLTGGKLVRARITTTQRYEIRVPKLLKTTANP</sequence>
<organism evidence="2 3">
    <name type="scientific">Microdochium bolleyi</name>
    <dbReference type="NCBI Taxonomy" id="196109"/>
    <lineage>
        <taxon>Eukaryota</taxon>
        <taxon>Fungi</taxon>
        <taxon>Dikarya</taxon>
        <taxon>Ascomycota</taxon>
        <taxon>Pezizomycotina</taxon>
        <taxon>Sordariomycetes</taxon>
        <taxon>Xylariomycetidae</taxon>
        <taxon>Xylariales</taxon>
        <taxon>Microdochiaceae</taxon>
        <taxon>Microdochium</taxon>
    </lineage>
</organism>
<dbReference type="AlphaFoldDB" id="A0A136IXY1"/>
<dbReference type="EMBL" id="KQ964254">
    <property type="protein sequence ID" value="KXJ89825.1"/>
    <property type="molecule type" value="Genomic_DNA"/>
</dbReference>
<evidence type="ECO:0000313" key="3">
    <source>
        <dbReference type="Proteomes" id="UP000070501"/>
    </source>
</evidence>
<feature type="region of interest" description="Disordered" evidence="1">
    <location>
        <begin position="1"/>
        <end position="60"/>
    </location>
</feature>
<keyword evidence="3" id="KW-1185">Reference proteome</keyword>
<name>A0A136IXY1_9PEZI</name>
<dbReference type="InParanoid" id="A0A136IXY1"/>
<feature type="compositionally biased region" description="Basic residues" evidence="1">
    <location>
        <begin position="1"/>
        <end position="25"/>
    </location>
</feature>
<accession>A0A136IXY1</accession>
<dbReference type="Proteomes" id="UP000070501">
    <property type="component" value="Unassembled WGS sequence"/>
</dbReference>
<evidence type="ECO:0000256" key="1">
    <source>
        <dbReference type="SAM" id="MobiDB-lite"/>
    </source>
</evidence>
<feature type="non-terminal residue" evidence="2">
    <location>
        <position position="1"/>
    </location>
</feature>
<proteinExistence type="predicted"/>
<gene>
    <name evidence="2" type="ORF">Micbo1qcDRAFT_196598</name>
</gene>
<feature type="compositionally biased region" description="Low complexity" evidence="1">
    <location>
        <begin position="48"/>
        <end position="60"/>
    </location>
</feature>